<dbReference type="Gene3D" id="3.40.50.720">
    <property type="entry name" value="NAD(P)-binding Rossmann-like Domain"/>
    <property type="match status" value="1"/>
</dbReference>
<dbReference type="PANTHER" id="PTHR11695">
    <property type="entry name" value="ALCOHOL DEHYDROGENASE RELATED"/>
    <property type="match status" value="1"/>
</dbReference>
<dbReference type="SUPFAM" id="SSF50129">
    <property type="entry name" value="GroES-like"/>
    <property type="match status" value="1"/>
</dbReference>
<dbReference type="RefSeq" id="WP_259507106.1">
    <property type="nucleotide sequence ID" value="NZ_JANLCM010000001.1"/>
</dbReference>
<dbReference type="InterPro" id="IPR011032">
    <property type="entry name" value="GroES-like_sf"/>
</dbReference>
<gene>
    <name evidence="2" type="ORF">N1027_09170</name>
</gene>
<evidence type="ECO:0000313" key="3">
    <source>
        <dbReference type="Proteomes" id="UP001165584"/>
    </source>
</evidence>
<dbReference type="EMBL" id="JANLCM010000001">
    <property type="protein sequence ID" value="MCS5718310.1"/>
    <property type="molecule type" value="Genomic_DNA"/>
</dbReference>
<dbReference type="Proteomes" id="UP001165584">
    <property type="component" value="Unassembled WGS sequence"/>
</dbReference>
<evidence type="ECO:0000313" key="2">
    <source>
        <dbReference type="EMBL" id="MCS5718310.1"/>
    </source>
</evidence>
<accession>A0ABT2GQ08</accession>
<proteinExistence type="predicted"/>
<evidence type="ECO:0000259" key="1">
    <source>
        <dbReference type="SMART" id="SM00829"/>
    </source>
</evidence>
<dbReference type="Pfam" id="PF13602">
    <property type="entry name" value="ADH_zinc_N_2"/>
    <property type="match status" value="1"/>
</dbReference>
<dbReference type="InterPro" id="IPR036291">
    <property type="entry name" value="NAD(P)-bd_dom_sf"/>
</dbReference>
<dbReference type="InterPro" id="IPR013154">
    <property type="entry name" value="ADH-like_N"/>
</dbReference>
<organism evidence="2 3">
    <name type="scientific">Herbiconiux aconitum</name>
    <dbReference type="NCBI Taxonomy" id="2970913"/>
    <lineage>
        <taxon>Bacteria</taxon>
        <taxon>Bacillati</taxon>
        <taxon>Actinomycetota</taxon>
        <taxon>Actinomycetes</taxon>
        <taxon>Micrococcales</taxon>
        <taxon>Microbacteriaceae</taxon>
        <taxon>Herbiconiux</taxon>
    </lineage>
</organism>
<comment type="caution">
    <text evidence="2">The sequence shown here is derived from an EMBL/GenBank/DDBJ whole genome shotgun (WGS) entry which is preliminary data.</text>
</comment>
<protein>
    <submittedName>
        <fullName evidence="2">NADP-dependent oxidoreductase</fullName>
    </submittedName>
</protein>
<dbReference type="PANTHER" id="PTHR11695:SF294">
    <property type="entry name" value="RETICULON-4-INTERACTING PROTEIN 1, MITOCHONDRIAL"/>
    <property type="match status" value="1"/>
</dbReference>
<dbReference type="Gene3D" id="3.90.180.10">
    <property type="entry name" value="Medium-chain alcohol dehydrogenases, catalytic domain"/>
    <property type="match status" value="1"/>
</dbReference>
<dbReference type="SMART" id="SM00829">
    <property type="entry name" value="PKS_ER"/>
    <property type="match status" value="1"/>
</dbReference>
<reference evidence="2" key="1">
    <citation type="submission" date="2022-08" db="EMBL/GenBank/DDBJ databases">
        <authorList>
            <person name="Deng Y."/>
            <person name="Han X.-F."/>
            <person name="Zhang Y.-Q."/>
        </authorList>
    </citation>
    <scope>NUCLEOTIDE SEQUENCE</scope>
    <source>
        <strain evidence="2">CPCC 205763</strain>
    </source>
</reference>
<dbReference type="InterPro" id="IPR020843">
    <property type="entry name" value="ER"/>
</dbReference>
<dbReference type="SUPFAM" id="SSF51735">
    <property type="entry name" value="NAD(P)-binding Rossmann-fold domains"/>
    <property type="match status" value="1"/>
</dbReference>
<feature type="domain" description="Enoyl reductase (ER)" evidence="1">
    <location>
        <begin position="22"/>
        <end position="318"/>
    </location>
</feature>
<dbReference type="CDD" id="cd05289">
    <property type="entry name" value="MDR_like_2"/>
    <property type="match status" value="1"/>
</dbReference>
<name>A0ABT2GQ08_9MICO</name>
<dbReference type="Pfam" id="PF08240">
    <property type="entry name" value="ADH_N"/>
    <property type="match status" value="1"/>
</dbReference>
<sequence length="324" mass="33652">MDETTNDTPPRMMMALRAHERGGPERLVYEEAPRPDAGAGEVVVAVRAAAITFAELTWPETWEADGVDRTPVIPSHEVAGVVAEVGPGVGDLEVGDFVFGLVPFNRDGAAAEFVAVPSAAVARKAVAVSDITAAAAVLPALTAWEALRDQTHLSAGQRLLIRGGTGAVGAFLTQFAHRMGVEVTVTVSSDSSSTRAIGLGADQVVVVPRGVVPQLRGFDVVIDAVGGGVPEWMYAAARQGGQLLVLQEPPSQELADRHGVSATFFVVGTRRDRLEELAALLATGDVEVAIAQTFPLAQGRAAYESGSLPKPTPGKTVILVPAGA</sequence>
<dbReference type="InterPro" id="IPR050700">
    <property type="entry name" value="YIM1/Zinc_Alcohol_DH_Fams"/>
</dbReference>
<keyword evidence="3" id="KW-1185">Reference proteome</keyword>